<keyword evidence="1" id="KW-0812">Transmembrane</keyword>
<dbReference type="AlphaFoldDB" id="A0A2S7ISM9"/>
<dbReference type="RefSeq" id="WP_104713233.1">
    <property type="nucleotide sequence ID" value="NZ_PTRA01000001.1"/>
</dbReference>
<organism evidence="2 3">
    <name type="scientific">Siphonobacter curvatus</name>
    <dbReference type="NCBI Taxonomy" id="2094562"/>
    <lineage>
        <taxon>Bacteria</taxon>
        <taxon>Pseudomonadati</taxon>
        <taxon>Bacteroidota</taxon>
        <taxon>Cytophagia</taxon>
        <taxon>Cytophagales</taxon>
        <taxon>Cytophagaceae</taxon>
        <taxon>Siphonobacter</taxon>
    </lineage>
</organism>
<sequence length="418" mass="47699">MSVVLAKLIISLGCILLVGIVLYFRSPITAGLKTKPVAGVLGVSWLLLRVFPFLVIYLWANQEPTSDVNGFWDEGSKASMGQMVYRDFWSPYSPLYAYFLGIWLKIWYNPRMIVLTMALMDGVALVLTYFFYKDRYSKEDLLFKALLYLLLPGSLVLCVVGAQEDIWMWLFVVLAFLVRKRWGVIGYSLVMALGVLTTKAIFGLALFPLFLIEKEKIRFLIPLSLIGALSVALLYHLVKLEFLQPLDEANVLRAPNLLSVINPWTFNSIGTGAKVWNWLGLVATISVGCLTAWRMRNQPINVMLAHLWVAMYGLMMIAQQSAYSNYLFLFLLPLVFEVMDWTNLRQVILLFIFNVLSVIHPSYWWRMGMPNYATPADIFGLQARTIDYVIQVGVVVLTGYFINVAFPRSEKKKYRTAQ</sequence>
<feature type="transmembrane region" description="Helical" evidence="1">
    <location>
        <begin position="347"/>
        <end position="365"/>
    </location>
</feature>
<feature type="transmembrane region" description="Helical" evidence="1">
    <location>
        <begin position="141"/>
        <end position="162"/>
    </location>
</feature>
<feature type="transmembrane region" description="Helical" evidence="1">
    <location>
        <begin position="300"/>
        <end position="317"/>
    </location>
</feature>
<feature type="transmembrane region" description="Helical" evidence="1">
    <location>
        <begin position="323"/>
        <end position="340"/>
    </location>
</feature>
<comment type="caution">
    <text evidence="2">The sequence shown here is derived from an EMBL/GenBank/DDBJ whole genome shotgun (WGS) entry which is preliminary data.</text>
</comment>
<feature type="transmembrane region" description="Helical" evidence="1">
    <location>
        <begin position="36"/>
        <end position="60"/>
    </location>
</feature>
<reference evidence="3" key="1">
    <citation type="submission" date="2018-02" db="EMBL/GenBank/DDBJ databases">
        <title>Genome sequencing of Solimonas sp. HR-BB.</title>
        <authorList>
            <person name="Lee Y."/>
            <person name="Jeon C.O."/>
        </authorList>
    </citation>
    <scope>NUCLEOTIDE SEQUENCE [LARGE SCALE GENOMIC DNA]</scope>
    <source>
        <strain evidence="3">HR-U</strain>
    </source>
</reference>
<feature type="transmembrane region" description="Helical" evidence="1">
    <location>
        <begin position="219"/>
        <end position="238"/>
    </location>
</feature>
<accession>A0A2S7ISM9</accession>
<keyword evidence="1" id="KW-0472">Membrane</keyword>
<feature type="transmembrane region" description="Helical" evidence="1">
    <location>
        <begin position="275"/>
        <end position="293"/>
    </location>
</feature>
<name>A0A2S7ISM9_9BACT</name>
<feature type="transmembrane region" description="Helical" evidence="1">
    <location>
        <begin position="182"/>
        <end position="207"/>
    </location>
</feature>
<keyword evidence="1" id="KW-1133">Transmembrane helix</keyword>
<evidence type="ECO:0000313" key="2">
    <source>
        <dbReference type="EMBL" id="PQA60689.1"/>
    </source>
</evidence>
<evidence type="ECO:0000313" key="3">
    <source>
        <dbReference type="Proteomes" id="UP000239590"/>
    </source>
</evidence>
<evidence type="ECO:0000256" key="1">
    <source>
        <dbReference type="SAM" id="Phobius"/>
    </source>
</evidence>
<dbReference type="OrthoDB" id="934589at2"/>
<dbReference type="EMBL" id="PTRA01000001">
    <property type="protein sequence ID" value="PQA60689.1"/>
    <property type="molecule type" value="Genomic_DNA"/>
</dbReference>
<keyword evidence="3" id="KW-1185">Reference proteome</keyword>
<dbReference type="Proteomes" id="UP000239590">
    <property type="component" value="Unassembled WGS sequence"/>
</dbReference>
<evidence type="ECO:0008006" key="4">
    <source>
        <dbReference type="Google" id="ProtNLM"/>
    </source>
</evidence>
<protein>
    <recommendedName>
        <fullName evidence="4">DUF2029 domain-containing protein</fullName>
    </recommendedName>
</protein>
<feature type="transmembrane region" description="Helical" evidence="1">
    <location>
        <begin position="6"/>
        <end position="24"/>
    </location>
</feature>
<feature type="transmembrane region" description="Helical" evidence="1">
    <location>
        <begin position="112"/>
        <end position="132"/>
    </location>
</feature>
<gene>
    <name evidence="2" type="ORF">C5O19_14055</name>
</gene>
<feature type="transmembrane region" description="Helical" evidence="1">
    <location>
        <begin position="385"/>
        <end position="406"/>
    </location>
</feature>
<proteinExistence type="predicted"/>